<gene>
    <name evidence="1" type="ORF">OBE_12930</name>
</gene>
<sequence>MSGLDNIVEEIRNQSKQEADEILKEADAFCKDYMNKIKKDVEVEVVSIEKKALADRKLYEEKTVSGMEFFGT</sequence>
<dbReference type="AlphaFoldDB" id="K1SGB8"/>
<reference evidence="1" key="1">
    <citation type="journal article" date="2013" name="Environ. Microbiol.">
        <title>Microbiota from the distal guts of lean and obese adolescents exhibit partial functional redundancy besides clear differences in community structure.</title>
        <authorList>
            <person name="Ferrer M."/>
            <person name="Ruiz A."/>
            <person name="Lanza F."/>
            <person name="Haange S.B."/>
            <person name="Oberbach A."/>
            <person name="Till H."/>
            <person name="Bargiela R."/>
            <person name="Campoy C."/>
            <person name="Segura M.T."/>
            <person name="Richter M."/>
            <person name="von Bergen M."/>
            <person name="Seifert J."/>
            <person name="Suarez A."/>
        </authorList>
    </citation>
    <scope>NUCLEOTIDE SEQUENCE</scope>
</reference>
<accession>K1SGB8</accession>
<protein>
    <submittedName>
        <fullName evidence="1">Uncharacterized protein</fullName>
    </submittedName>
</protein>
<evidence type="ECO:0000313" key="1">
    <source>
        <dbReference type="EMBL" id="EKC52760.1"/>
    </source>
</evidence>
<name>K1SGB8_9ZZZZ</name>
<comment type="caution">
    <text evidence="1">The sequence shown here is derived from an EMBL/GenBank/DDBJ whole genome shotgun (WGS) entry which is preliminary data.</text>
</comment>
<dbReference type="EMBL" id="AJWZ01008926">
    <property type="protein sequence ID" value="EKC52760.1"/>
    <property type="molecule type" value="Genomic_DNA"/>
</dbReference>
<proteinExistence type="predicted"/>
<organism evidence="1">
    <name type="scientific">human gut metagenome</name>
    <dbReference type="NCBI Taxonomy" id="408170"/>
    <lineage>
        <taxon>unclassified sequences</taxon>
        <taxon>metagenomes</taxon>
        <taxon>organismal metagenomes</taxon>
    </lineage>
</organism>